<evidence type="ECO:0000313" key="2">
    <source>
        <dbReference type="Proteomes" id="UP000077315"/>
    </source>
</evidence>
<name>A0A167PXP4_PHYB8</name>
<reference evidence="2" key="1">
    <citation type="submission" date="2015-06" db="EMBL/GenBank/DDBJ databases">
        <title>Expansion of signal transduction pathways in fungi by whole-genome duplication.</title>
        <authorList>
            <consortium name="DOE Joint Genome Institute"/>
            <person name="Corrochano L.M."/>
            <person name="Kuo A."/>
            <person name="Marcet-Houben M."/>
            <person name="Polaino S."/>
            <person name="Salamov A."/>
            <person name="Villalobos J.M."/>
            <person name="Alvarez M.I."/>
            <person name="Avalos J."/>
            <person name="Benito E.P."/>
            <person name="Benoit I."/>
            <person name="Burger G."/>
            <person name="Camino L.P."/>
            <person name="Canovas D."/>
            <person name="Cerda-Olmedo E."/>
            <person name="Cheng J.-F."/>
            <person name="Dominguez A."/>
            <person name="Elias M."/>
            <person name="Eslava A.P."/>
            <person name="Glaser F."/>
            <person name="Grimwood J."/>
            <person name="Gutierrez G."/>
            <person name="Heitman J."/>
            <person name="Henrissat B."/>
            <person name="Iturriaga E.A."/>
            <person name="Lang B.F."/>
            <person name="Lavin J.L."/>
            <person name="Lee S."/>
            <person name="Li W."/>
            <person name="Lindquist E."/>
            <person name="Lopez-Garcia S."/>
            <person name="Luque E.M."/>
            <person name="Marcos A.T."/>
            <person name="Martin J."/>
            <person name="McCluskey K."/>
            <person name="Medina H.R."/>
            <person name="Miralles-Duran A."/>
            <person name="Miyazaki A."/>
            <person name="Munoz-Torres E."/>
            <person name="Oguiza J.A."/>
            <person name="Ohm R."/>
            <person name="Olmedo M."/>
            <person name="Orejas M."/>
            <person name="Ortiz-Castellanos L."/>
            <person name="Pisabarro A.G."/>
            <person name="Rodriguez-Romero J."/>
            <person name="Ruiz-Herrera J."/>
            <person name="Ruiz-Vazquez R."/>
            <person name="Sanz C."/>
            <person name="Schackwitz W."/>
            <person name="Schmutz J."/>
            <person name="Shahriari M."/>
            <person name="Shelest E."/>
            <person name="Silva-Franco F."/>
            <person name="Soanes D."/>
            <person name="Syed K."/>
            <person name="Tagua V.G."/>
            <person name="Talbot N.J."/>
            <person name="Thon M."/>
            <person name="De vries R.P."/>
            <person name="Wiebenga A."/>
            <person name="Yadav J.S."/>
            <person name="Braun E.L."/>
            <person name="Baker S."/>
            <person name="Garre V."/>
            <person name="Horwitz B."/>
            <person name="Torres-Martinez S."/>
            <person name="Idnurm A."/>
            <person name="Herrera-Estrella A."/>
            <person name="Gabaldon T."/>
            <person name="Grigoriev I.V."/>
        </authorList>
    </citation>
    <scope>NUCLEOTIDE SEQUENCE [LARGE SCALE GENOMIC DNA]</scope>
    <source>
        <strain evidence="2">NRRL 1555(-)</strain>
    </source>
</reference>
<dbReference type="GeneID" id="29001884"/>
<proteinExistence type="predicted"/>
<gene>
    <name evidence="1" type="ORF">PHYBLDRAFT_62516</name>
</gene>
<dbReference type="InParanoid" id="A0A167PXP4"/>
<dbReference type="Proteomes" id="UP000077315">
    <property type="component" value="Unassembled WGS sequence"/>
</dbReference>
<dbReference type="RefSeq" id="XP_018296767.1">
    <property type="nucleotide sequence ID" value="XM_018440978.1"/>
</dbReference>
<keyword evidence="2" id="KW-1185">Reference proteome</keyword>
<protein>
    <submittedName>
        <fullName evidence="1">Uncharacterized protein</fullName>
    </submittedName>
</protein>
<evidence type="ECO:0000313" key="1">
    <source>
        <dbReference type="EMBL" id="OAD78727.1"/>
    </source>
</evidence>
<dbReference type="AlphaFoldDB" id="A0A167PXP4"/>
<dbReference type="VEuPathDB" id="FungiDB:PHYBLDRAFT_62516"/>
<accession>A0A167PXP4</accession>
<organism evidence="1 2">
    <name type="scientific">Phycomyces blakesleeanus (strain ATCC 8743b / DSM 1359 / FGSC 10004 / NBRC 33097 / NRRL 1555)</name>
    <dbReference type="NCBI Taxonomy" id="763407"/>
    <lineage>
        <taxon>Eukaryota</taxon>
        <taxon>Fungi</taxon>
        <taxon>Fungi incertae sedis</taxon>
        <taxon>Mucoromycota</taxon>
        <taxon>Mucoromycotina</taxon>
        <taxon>Mucoromycetes</taxon>
        <taxon>Mucorales</taxon>
        <taxon>Phycomycetaceae</taxon>
        <taxon>Phycomyces</taxon>
    </lineage>
</organism>
<dbReference type="EMBL" id="KV440973">
    <property type="protein sequence ID" value="OAD78727.1"/>
    <property type="molecule type" value="Genomic_DNA"/>
</dbReference>
<sequence>MAYFPLASKMARVPLGLKLGLLVRVKVWVLPSRAIEALVESAALTADNEIVSKKIAIIEKNFTINTEEPWGGQIEKVKTWSKTVEIRSPNLVQENTFDFAARKTAQYIGEYYYRFQRFAEEISDDMQTL</sequence>